<proteinExistence type="inferred from homology"/>
<dbReference type="GO" id="GO:0008194">
    <property type="term" value="F:UDP-glycosyltransferase activity"/>
    <property type="evidence" value="ECO:0007669"/>
    <property type="project" value="InterPro"/>
</dbReference>
<keyword evidence="6" id="KW-1185">Reference proteome</keyword>
<comment type="similarity">
    <text evidence="1">Belongs to the UDP-glycosyltransferase family.</text>
</comment>
<keyword evidence="3" id="KW-0808">Transferase</keyword>
<dbReference type="Gene3D" id="3.40.50.2000">
    <property type="entry name" value="Glycogen Phosphorylase B"/>
    <property type="match status" value="5"/>
</dbReference>
<dbReference type="Proteomes" id="UP001161247">
    <property type="component" value="Chromosome 1"/>
</dbReference>
<dbReference type="InterPro" id="IPR035595">
    <property type="entry name" value="UDP_glycos_trans_CS"/>
</dbReference>
<dbReference type="InterPro" id="IPR058980">
    <property type="entry name" value="Glyco_transf_N"/>
</dbReference>
<dbReference type="AlphaFoldDB" id="A0AAV1C760"/>
<dbReference type="PANTHER" id="PTHR48044">
    <property type="entry name" value="GLYCOSYLTRANSFERASE"/>
    <property type="match status" value="1"/>
</dbReference>
<feature type="domain" description="Glycosyltransferase N-terminal" evidence="4">
    <location>
        <begin position="14"/>
        <end position="215"/>
    </location>
</feature>
<evidence type="ECO:0000313" key="6">
    <source>
        <dbReference type="Proteomes" id="UP001161247"/>
    </source>
</evidence>
<dbReference type="PANTHER" id="PTHR48044:SF39">
    <property type="entry name" value="GLYCOSYLTRANSFERASE"/>
    <property type="match status" value="1"/>
</dbReference>
<accession>A0AAV1C760</accession>
<dbReference type="GO" id="GO:0016138">
    <property type="term" value="P:glycoside biosynthetic process"/>
    <property type="evidence" value="ECO:0007669"/>
    <property type="project" value="UniProtKB-ARBA"/>
</dbReference>
<organism evidence="5 6">
    <name type="scientific">Oldenlandia corymbosa var. corymbosa</name>
    <dbReference type="NCBI Taxonomy" id="529605"/>
    <lineage>
        <taxon>Eukaryota</taxon>
        <taxon>Viridiplantae</taxon>
        <taxon>Streptophyta</taxon>
        <taxon>Embryophyta</taxon>
        <taxon>Tracheophyta</taxon>
        <taxon>Spermatophyta</taxon>
        <taxon>Magnoliopsida</taxon>
        <taxon>eudicotyledons</taxon>
        <taxon>Gunneridae</taxon>
        <taxon>Pentapetalae</taxon>
        <taxon>asterids</taxon>
        <taxon>lamiids</taxon>
        <taxon>Gentianales</taxon>
        <taxon>Rubiaceae</taxon>
        <taxon>Rubioideae</taxon>
        <taxon>Spermacoceae</taxon>
        <taxon>Hedyotis-Oldenlandia complex</taxon>
        <taxon>Oldenlandia</taxon>
    </lineage>
</organism>
<dbReference type="EMBL" id="OX459118">
    <property type="protein sequence ID" value="CAI9091295.1"/>
    <property type="molecule type" value="Genomic_DNA"/>
</dbReference>
<dbReference type="Pfam" id="PF00201">
    <property type="entry name" value="UDPGT"/>
    <property type="match status" value="1"/>
</dbReference>
<feature type="domain" description="Glycosyltransferase N-terminal" evidence="4">
    <location>
        <begin position="273"/>
        <end position="490"/>
    </location>
</feature>
<evidence type="ECO:0000256" key="3">
    <source>
        <dbReference type="ARBA" id="ARBA00022679"/>
    </source>
</evidence>
<gene>
    <name evidence="5" type="ORF">OLC1_LOCUS3256</name>
</gene>
<dbReference type="CDD" id="cd03784">
    <property type="entry name" value="GT1_Gtf-like"/>
    <property type="match status" value="2"/>
</dbReference>
<feature type="domain" description="Glycosyltransferase N-terminal" evidence="4">
    <location>
        <begin position="618"/>
        <end position="844"/>
    </location>
</feature>
<reference evidence="5" key="1">
    <citation type="submission" date="2023-03" db="EMBL/GenBank/DDBJ databases">
        <authorList>
            <person name="Julca I."/>
        </authorList>
    </citation>
    <scope>NUCLEOTIDE SEQUENCE</scope>
</reference>
<sequence length="1058" mass="119827">MEAGKQNSKTLKALMLPWLAHGHSTPFLELSKRLAIRNFHIYFCSTPVNLASIKKKIPAKLSSSIELVEYHLPSTPELPPHYHTTNGLPPHLMTLLLRAYKAASPQFSDILKSLKPDLVIYDYIQDWAPRIASEQGIPAVQFLAASAAFVAFRGRPADDFPEIFIRDYWAKNLGSGEVDVAGIVGATEKSHKILLVRASREIEGKYMDFLSKTSNKKVVPTGLLVEDFNTNKEEDDDYKEIMEWLDQKEKGSAVYVSFGMISMEENKQSSKLVKVLMLPWLAHGHTSPFLELAKRLATRNFHIYICSTPVLLNSIKKKVTEKFSSSIELVELHLPSSSELPPHYHTTNGLPPHLMITLKKAYEMSVPQFTDILTSLQPDLLVYDFIQYWAAEIALSKSIPAVHFMTFGASIISFGLHFMKNPGKEFPYPELYIRDYEWNKMKGQHEVEYNNSLSDRDRFLRAVELSQKILLVKSSPEIDGKYFDLLSEITNKKAVPVGHLVQEPTPEDDRDEDEEIVSWLDHKEKGSVLYVSFGSEYFLTKEERDVVSRALELSNVNFIWVIRFPQGEQIRIQEALPEGFLDRVGNRGKLVEGWAPQAKILKHPSTGAFENKQNAVLKVLMLPWLAHGHTSPFLELAKRLATRNFHIYICSTPVILNSFKKKVTDKYSSSIELVELHLPSSPELPSQYHTTNGLPPHLMISLKKAYEMSIPQFTNFLTSLLPDLVIYDFNQYWAAEIAWSLDIPAVQFMTAGASLGSYAVYKMKNFGKEFPCPELYLRDYELMKLRSIGDVEFNNVSDRERFHLAVEKSQKILLVKSSVEIDGRFFNVLSDAANKKVVPVGPLVQESTPEDDRDEDEEIISWLDQKEKCSVLYASFGSEYFLTKEERDVISEALEISNVNFIWVLRIPKGERISVQEALPEGFLDRVGNRGKLVGGWAPQAKILKHRSTGAFVSHCGWSSVMESIVWGVPIIAMPMQLDQPLNARVVEAVGVGVEAVRDESGDLQSGEIARVIRKVMVDESGEDVRKKSKELSEALERKGDEEIDALVPELLFLCQKK</sequence>
<evidence type="ECO:0000256" key="2">
    <source>
        <dbReference type="ARBA" id="ARBA00022676"/>
    </source>
</evidence>
<name>A0AAV1C760_OLDCO</name>
<keyword evidence="2" id="KW-0328">Glycosyltransferase</keyword>
<evidence type="ECO:0000256" key="1">
    <source>
        <dbReference type="ARBA" id="ARBA00009995"/>
    </source>
</evidence>
<dbReference type="PROSITE" id="PS00375">
    <property type="entry name" value="UDPGT"/>
    <property type="match status" value="1"/>
</dbReference>
<dbReference type="FunFam" id="3.40.50.2000:FF:000060">
    <property type="entry name" value="Glycosyltransferase"/>
    <property type="match status" value="1"/>
</dbReference>
<evidence type="ECO:0000313" key="5">
    <source>
        <dbReference type="EMBL" id="CAI9091295.1"/>
    </source>
</evidence>
<evidence type="ECO:0000259" key="4">
    <source>
        <dbReference type="Pfam" id="PF26168"/>
    </source>
</evidence>
<dbReference type="Pfam" id="PF26168">
    <property type="entry name" value="Glyco_transf_N"/>
    <property type="match status" value="3"/>
</dbReference>
<protein>
    <submittedName>
        <fullName evidence="5">OLC1v1026274C1</fullName>
    </submittedName>
</protein>
<dbReference type="SUPFAM" id="SSF53756">
    <property type="entry name" value="UDP-Glycosyltransferase/glycogen phosphorylase"/>
    <property type="match status" value="3"/>
</dbReference>
<dbReference type="InterPro" id="IPR002213">
    <property type="entry name" value="UDP_glucos_trans"/>
</dbReference>